<dbReference type="Pfam" id="PF01288">
    <property type="entry name" value="HPPK"/>
    <property type="match status" value="1"/>
</dbReference>
<keyword evidence="15" id="KW-1185">Reference proteome</keyword>
<evidence type="ECO:0000256" key="4">
    <source>
        <dbReference type="ARBA" id="ARBA00016218"/>
    </source>
</evidence>
<evidence type="ECO:0000256" key="1">
    <source>
        <dbReference type="ARBA" id="ARBA00005051"/>
    </source>
</evidence>
<keyword evidence="7 14" id="KW-0418">Kinase</keyword>
<dbReference type="Proteomes" id="UP000326554">
    <property type="component" value="Unassembled WGS sequence"/>
</dbReference>
<comment type="pathway">
    <text evidence="1">Cofactor biosynthesis; tetrahydrofolate biosynthesis; 2-amino-4-hydroxy-6-hydroxymethyl-7,8-dihydropteridine diphosphate from 7,8-dihydroneopterin triphosphate: step 4/4.</text>
</comment>
<keyword evidence="6" id="KW-0547">Nucleotide-binding</keyword>
<evidence type="ECO:0000256" key="9">
    <source>
        <dbReference type="ARBA" id="ARBA00022909"/>
    </source>
</evidence>
<feature type="domain" description="7,8-dihydro-6-hydroxymethylpterin-pyrophosphokinase" evidence="13">
    <location>
        <begin position="96"/>
        <end position="107"/>
    </location>
</feature>
<dbReference type="RefSeq" id="WP_150446088.1">
    <property type="nucleotide sequence ID" value="NZ_VYQE01000004.1"/>
</dbReference>
<comment type="caution">
    <text evidence="14">The sequence shown here is derived from an EMBL/GenBank/DDBJ whole genome shotgun (WGS) entry which is preliminary data.</text>
</comment>
<dbReference type="PROSITE" id="PS00794">
    <property type="entry name" value="HPPK"/>
    <property type="match status" value="1"/>
</dbReference>
<dbReference type="CDD" id="cd00483">
    <property type="entry name" value="HPPK"/>
    <property type="match status" value="1"/>
</dbReference>
<dbReference type="NCBIfam" id="TIGR01498">
    <property type="entry name" value="folK"/>
    <property type="match status" value="1"/>
</dbReference>
<evidence type="ECO:0000256" key="5">
    <source>
        <dbReference type="ARBA" id="ARBA00022679"/>
    </source>
</evidence>
<evidence type="ECO:0000256" key="10">
    <source>
        <dbReference type="ARBA" id="ARBA00029409"/>
    </source>
</evidence>
<dbReference type="AlphaFoldDB" id="A0A5J5GFS3"/>
<dbReference type="InterPro" id="IPR035907">
    <property type="entry name" value="Hppk_sf"/>
</dbReference>
<dbReference type="GO" id="GO:0005524">
    <property type="term" value="F:ATP binding"/>
    <property type="evidence" value="ECO:0007669"/>
    <property type="project" value="UniProtKB-KW"/>
</dbReference>
<evidence type="ECO:0000256" key="6">
    <source>
        <dbReference type="ARBA" id="ARBA00022741"/>
    </source>
</evidence>
<keyword evidence="8" id="KW-0067">ATP-binding</keyword>
<comment type="function">
    <text evidence="10">Catalyzes the transfer of pyrophosphate from adenosine triphosphate (ATP) to 6-hydroxymethyl-7,8-dihydropterin, an enzymatic step in folate biosynthesis pathway.</text>
</comment>
<keyword evidence="5 14" id="KW-0808">Transferase</keyword>
<evidence type="ECO:0000259" key="13">
    <source>
        <dbReference type="PROSITE" id="PS00794"/>
    </source>
</evidence>
<proteinExistence type="inferred from homology"/>
<sequence>MSDDVPRFRALVALGANSGGPGEPERVVRAAMESISELLDAEVEASALYASPAFPVGSGPDFVNAACLCRTTLPPEAVLAALHEAEAEAGRVRDVRWGPRTLDLDLIAWEDRVLPDPEGQRRWRELGLDRQMREAPGELILPHPRMQDRAFVLVPLAEVAPEWRHPLLGRTVREMRDALPEEALREVTPL</sequence>
<dbReference type="EMBL" id="VYQE01000004">
    <property type="protein sequence ID" value="KAA9007069.1"/>
    <property type="molecule type" value="Genomic_DNA"/>
</dbReference>
<accession>A0A5J5GFS3</accession>
<dbReference type="GO" id="GO:0003848">
    <property type="term" value="F:2-amino-4-hydroxy-6-hydroxymethyldihydropteridine diphosphokinase activity"/>
    <property type="evidence" value="ECO:0007669"/>
    <property type="project" value="UniProtKB-EC"/>
</dbReference>
<dbReference type="GO" id="GO:0046656">
    <property type="term" value="P:folic acid biosynthetic process"/>
    <property type="evidence" value="ECO:0007669"/>
    <property type="project" value="UniProtKB-KW"/>
</dbReference>
<evidence type="ECO:0000256" key="11">
    <source>
        <dbReference type="ARBA" id="ARBA00029766"/>
    </source>
</evidence>
<comment type="similarity">
    <text evidence="2">Belongs to the HPPK family.</text>
</comment>
<dbReference type="PANTHER" id="PTHR43071:SF1">
    <property type="entry name" value="2-AMINO-4-HYDROXY-6-HYDROXYMETHYLDIHYDROPTERIDINE PYROPHOSPHOKINASE"/>
    <property type="match status" value="1"/>
</dbReference>
<gene>
    <name evidence="14" type="primary">folK</name>
    <name evidence="14" type="ORF">F3S47_14995</name>
</gene>
<evidence type="ECO:0000256" key="12">
    <source>
        <dbReference type="ARBA" id="ARBA00033413"/>
    </source>
</evidence>
<evidence type="ECO:0000256" key="3">
    <source>
        <dbReference type="ARBA" id="ARBA00013253"/>
    </source>
</evidence>
<evidence type="ECO:0000313" key="14">
    <source>
        <dbReference type="EMBL" id="KAA9007069.1"/>
    </source>
</evidence>
<dbReference type="InterPro" id="IPR000550">
    <property type="entry name" value="Hppk"/>
</dbReference>
<dbReference type="Gene3D" id="3.30.70.560">
    <property type="entry name" value="7,8-Dihydro-6-hydroxymethylpterin-pyrophosphokinase HPPK"/>
    <property type="match status" value="1"/>
</dbReference>
<keyword evidence="9" id="KW-0289">Folate biosynthesis</keyword>
<evidence type="ECO:0000256" key="8">
    <source>
        <dbReference type="ARBA" id="ARBA00022840"/>
    </source>
</evidence>
<dbReference type="GO" id="GO:0016301">
    <property type="term" value="F:kinase activity"/>
    <property type="evidence" value="ECO:0007669"/>
    <property type="project" value="UniProtKB-KW"/>
</dbReference>
<reference evidence="14 15" key="1">
    <citation type="submission" date="2019-09" db="EMBL/GenBank/DDBJ databases">
        <authorList>
            <person name="Park J.-S."/>
            <person name="Choi H.-J."/>
        </authorList>
    </citation>
    <scope>NUCLEOTIDE SEQUENCE [LARGE SCALE GENOMIC DNA]</scope>
    <source>
        <strain evidence="14 15">176SS1-4</strain>
    </source>
</reference>
<name>A0A5J5GFS3_9RHOB</name>
<organism evidence="14 15">
    <name type="scientific">Histidinibacterium aquaticum</name>
    <dbReference type="NCBI Taxonomy" id="2613962"/>
    <lineage>
        <taxon>Bacteria</taxon>
        <taxon>Pseudomonadati</taxon>
        <taxon>Pseudomonadota</taxon>
        <taxon>Alphaproteobacteria</taxon>
        <taxon>Rhodobacterales</taxon>
        <taxon>Paracoccaceae</taxon>
        <taxon>Histidinibacterium</taxon>
    </lineage>
</organism>
<dbReference type="GO" id="GO:0046654">
    <property type="term" value="P:tetrahydrofolate biosynthetic process"/>
    <property type="evidence" value="ECO:0007669"/>
    <property type="project" value="UniProtKB-UniPathway"/>
</dbReference>
<evidence type="ECO:0000256" key="7">
    <source>
        <dbReference type="ARBA" id="ARBA00022777"/>
    </source>
</evidence>
<protein>
    <recommendedName>
        <fullName evidence="4">2-amino-4-hydroxy-6-hydroxymethyldihydropteridine pyrophosphokinase</fullName>
        <ecNumber evidence="3">2.7.6.3</ecNumber>
    </recommendedName>
    <alternativeName>
        <fullName evidence="11">6-hydroxymethyl-7,8-dihydropterin pyrophosphokinase</fullName>
    </alternativeName>
    <alternativeName>
        <fullName evidence="12">7,8-dihydro-6-hydroxymethylpterin-pyrophosphokinase</fullName>
    </alternativeName>
</protein>
<dbReference type="EC" id="2.7.6.3" evidence="3"/>
<dbReference type="PANTHER" id="PTHR43071">
    <property type="entry name" value="2-AMINO-4-HYDROXY-6-HYDROXYMETHYLDIHYDROPTERIDINE PYROPHOSPHOKINASE"/>
    <property type="match status" value="1"/>
</dbReference>
<evidence type="ECO:0000313" key="15">
    <source>
        <dbReference type="Proteomes" id="UP000326554"/>
    </source>
</evidence>
<evidence type="ECO:0000256" key="2">
    <source>
        <dbReference type="ARBA" id="ARBA00005810"/>
    </source>
</evidence>
<dbReference type="UniPathway" id="UPA00077">
    <property type="reaction ID" value="UER00155"/>
</dbReference>
<dbReference type="SUPFAM" id="SSF55083">
    <property type="entry name" value="6-hydroxymethyl-7,8-dihydropterin pyrophosphokinase, HPPK"/>
    <property type="match status" value="1"/>
</dbReference>